<feature type="disulfide bond" description="Interchain" evidence="12">
    <location>
        <position position="85"/>
    </location>
</feature>
<feature type="domain" description="ParB-like N-terminal" evidence="13">
    <location>
        <begin position="24"/>
        <end position="118"/>
    </location>
</feature>
<evidence type="ECO:0000256" key="3">
    <source>
        <dbReference type="ARBA" id="ARBA00022481"/>
    </source>
</evidence>
<dbReference type="InterPro" id="IPR003115">
    <property type="entry name" value="ParB_N"/>
</dbReference>
<dbReference type="GO" id="GO:0005737">
    <property type="term" value="C:cytoplasm"/>
    <property type="evidence" value="ECO:0007669"/>
    <property type="project" value="TreeGrafter"/>
</dbReference>
<comment type="catalytic activity">
    <reaction evidence="9 10">
        <text>S-hydroxy-S-oxy-L-cysteinyl-[peroxiredoxin] + [protein]-dithiol + ATP = S-hydroxy-L-cysteinyl-[peroxiredoxin] + [protein]-disulfide + ADP + phosphate</text>
        <dbReference type="Rhea" id="RHEA:17545"/>
        <dbReference type="Rhea" id="RHEA-COMP:10593"/>
        <dbReference type="Rhea" id="RHEA-COMP:10594"/>
        <dbReference type="Rhea" id="RHEA-COMP:13681"/>
        <dbReference type="Rhea" id="RHEA-COMP:17976"/>
        <dbReference type="ChEBI" id="CHEBI:29950"/>
        <dbReference type="ChEBI" id="CHEBI:30616"/>
        <dbReference type="ChEBI" id="CHEBI:43474"/>
        <dbReference type="ChEBI" id="CHEBI:50058"/>
        <dbReference type="ChEBI" id="CHEBI:61973"/>
        <dbReference type="ChEBI" id="CHEBI:61974"/>
        <dbReference type="ChEBI" id="CHEBI:456216"/>
        <dbReference type="EC" id="1.8.98.2"/>
    </reaction>
</comment>
<feature type="binding site" evidence="11">
    <location>
        <begin position="84"/>
        <end position="87"/>
    </location>
    <ligand>
        <name>ATP</name>
        <dbReference type="ChEBI" id="CHEBI:30616"/>
    </ligand>
</feature>
<keyword evidence="6 10" id="KW-0049">Antioxidant</keyword>
<evidence type="ECO:0000256" key="12">
    <source>
        <dbReference type="PIRSR" id="PIRSR017267-2"/>
    </source>
</evidence>
<dbReference type="Pfam" id="PF02195">
    <property type="entry name" value="ParB_N"/>
    <property type="match status" value="1"/>
</dbReference>
<dbReference type="AlphaFoldDB" id="V5GRS8"/>
<proteinExistence type="inferred from homology"/>
<dbReference type="InterPro" id="IPR036086">
    <property type="entry name" value="ParB/Sulfiredoxin_sf"/>
</dbReference>
<keyword evidence="7 10" id="KW-0560">Oxidoreductase</keyword>
<evidence type="ECO:0000256" key="5">
    <source>
        <dbReference type="ARBA" id="ARBA00022840"/>
    </source>
</evidence>
<sequence length="123" mass="14150">MLKTSRLIYLSRRMTSIHAGNITEVHEMPFSEIIRPFKPELDEKKVKSLMKTLSDPETADQVPPIDVLWITGREGGNYYYSFGGCHRYTAHQRLKSEFVKVKLVKSTVQDLRCYLGSSTPDLK</sequence>
<dbReference type="Gene3D" id="3.90.1530.10">
    <property type="entry name" value="Conserved hypothetical protein from pyrococcus furiosus pfu- 392566-001, ParB domain"/>
    <property type="match status" value="1"/>
</dbReference>
<dbReference type="EMBL" id="GALX01001582">
    <property type="protein sequence ID" value="JAB66884.1"/>
    <property type="molecule type" value="Transcribed_RNA"/>
</dbReference>
<name>V5GRS8_ANOGL</name>
<evidence type="ECO:0000256" key="11">
    <source>
        <dbReference type="PIRSR" id="PIRSR017267-1"/>
    </source>
</evidence>
<evidence type="ECO:0000256" key="9">
    <source>
        <dbReference type="ARBA" id="ARBA00047514"/>
    </source>
</evidence>
<dbReference type="PANTHER" id="PTHR21348">
    <property type="match status" value="1"/>
</dbReference>
<gene>
    <name evidence="14" type="primary">SRXN1</name>
</gene>
<dbReference type="CDD" id="cd16395">
    <property type="entry name" value="Srx"/>
    <property type="match status" value="1"/>
</dbReference>
<dbReference type="InterPro" id="IPR016692">
    <property type="entry name" value="Sulfiredoxin"/>
</dbReference>
<dbReference type="GeneID" id="108910007"/>
<keyword evidence="4 10" id="KW-0547">Nucleotide-binding</keyword>
<evidence type="ECO:0000256" key="2">
    <source>
        <dbReference type="ARBA" id="ARBA00013055"/>
    </source>
</evidence>
<evidence type="ECO:0000256" key="10">
    <source>
        <dbReference type="PIRNR" id="PIRNR017267"/>
    </source>
</evidence>
<dbReference type="OrthoDB" id="10023328at2759"/>
<dbReference type="KEGG" id="agb:108910007"/>
<organism evidence="14">
    <name type="scientific">Anoplophora glabripennis</name>
    <name type="common">Asian longhorn beetle</name>
    <name type="synonym">Anoplophora nobilis</name>
    <dbReference type="NCBI Taxonomy" id="217634"/>
    <lineage>
        <taxon>Eukaryota</taxon>
        <taxon>Metazoa</taxon>
        <taxon>Ecdysozoa</taxon>
        <taxon>Arthropoda</taxon>
        <taxon>Hexapoda</taxon>
        <taxon>Insecta</taxon>
        <taxon>Pterygota</taxon>
        <taxon>Neoptera</taxon>
        <taxon>Endopterygota</taxon>
        <taxon>Coleoptera</taxon>
        <taxon>Polyphaga</taxon>
        <taxon>Cucujiformia</taxon>
        <taxon>Chrysomeloidea</taxon>
        <taxon>Cerambycidae</taxon>
        <taxon>Lamiinae</taxon>
        <taxon>Lamiini</taxon>
        <taxon>Anoplophora</taxon>
    </lineage>
</organism>
<dbReference type="PIRSF" id="PIRSF017267">
    <property type="entry name" value="Sulfiredoxin"/>
    <property type="match status" value="1"/>
</dbReference>
<dbReference type="EC" id="1.8.98.2" evidence="2 10"/>
<dbReference type="GO" id="GO:0005524">
    <property type="term" value="F:ATP binding"/>
    <property type="evidence" value="ECO:0007669"/>
    <property type="project" value="UniProtKB-KW"/>
</dbReference>
<dbReference type="GO" id="GO:0032542">
    <property type="term" value="F:sulfiredoxin activity"/>
    <property type="evidence" value="ECO:0007669"/>
    <property type="project" value="UniProtKB-EC"/>
</dbReference>
<dbReference type="GO" id="GO:0034599">
    <property type="term" value="P:cellular response to oxidative stress"/>
    <property type="evidence" value="ECO:0007669"/>
    <property type="project" value="TreeGrafter"/>
</dbReference>
<evidence type="ECO:0000259" key="13">
    <source>
        <dbReference type="Pfam" id="PF02195"/>
    </source>
</evidence>
<protein>
    <recommendedName>
        <fullName evidence="2 10">Sulfiredoxin</fullName>
        <ecNumber evidence="2 10">1.8.98.2</ecNumber>
    </recommendedName>
</protein>
<evidence type="ECO:0000313" key="14">
    <source>
        <dbReference type="EMBL" id="JAB66884.1"/>
    </source>
</evidence>
<keyword evidence="3" id="KW-0488">Methylation</keyword>
<dbReference type="FunFam" id="3.90.1530.10:FF:000001">
    <property type="entry name" value="Sulfiredoxin"/>
    <property type="match status" value="1"/>
</dbReference>
<dbReference type="SUPFAM" id="SSF110849">
    <property type="entry name" value="ParB/Sulfiredoxin"/>
    <property type="match status" value="1"/>
</dbReference>
<dbReference type="PANTHER" id="PTHR21348:SF2">
    <property type="entry name" value="SULFIREDOXIN-1"/>
    <property type="match status" value="1"/>
</dbReference>
<keyword evidence="5 10" id="KW-0067">ATP-binding</keyword>
<evidence type="ECO:0000256" key="7">
    <source>
        <dbReference type="ARBA" id="ARBA00023002"/>
    </source>
</evidence>
<evidence type="ECO:0000256" key="8">
    <source>
        <dbReference type="ARBA" id="ARBA00023157"/>
    </source>
</evidence>
<accession>V5GRS8</accession>
<keyword evidence="8 12" id="KW-1015">Disulfide bond</keyword>
<comment type="similarity">
    <text evidence="1 10">Belongs to the sulfiredoxin family.</text>
</comment>
<reference evidence="14" key="1">
    <citation type="submission" date="2013-07" db="EMBL/GenBank/DDBJ databases">
        <title>Midgut Transcriptome Profiling of Anoplphora glabripennis, a Lignocellulose Degrading, Wood-Boring Cerambycid.</title>
        <authorList>
            <person name="Scully E.D."/>
            <person name="Hoover K."/>
            <person name="Carlson J.E."/>
            <person name="Tien M."/>
            <person name="Geib S.M."/>
        </authorList>
    </citation>
    <scope>NUCLEOTIDE SEQUENCE</scope>
</reference>
<evidence type="ECO:0000256" key="1">
    <source>
        <dbReference type="ARBA" id="ARBA00009609"/>
    </source>
</evidence>
<evidence type="ECO:0000256" key="4">
    <source>
        <dbReference type="ARBA" id="ARBA00022741"/>
    </source>
</evidence>
<evidence type="ECO:0000256" key="6">
    <source>
        <dbReference type="ARBA" id="ARBA00022862"/>
    </source>
</evidence>